<accession>A0A2M8KSW2</accession>
<dbReference type="PROSITE" id="PS50943">
    <property type="entry name" value="HTH_CROC1"/>
    <property type="match status" value="1"/>
</dbReference>
<evidence type="ECO:0000313" key="2">
    <source>
        <dbReference type="EMBL" id="PJE63018.1"/>
    </source>
</evidence>
<dbReference type="GO" id="GO:0003677">
    <property type="term" value="F:DNA binding"/>
    <property type="evidence" value="ECO:0007669"/>
    <property type="project" value="InterPro"/>
</dbReference>
<dbReference type="SUPFAM" id="SSF47413">
    <property type="entry name" value="lambda repressor-like DNA-binding domains"/>
    <property type="match status" value="1"/>
</dbReference>
<sequence>MNAGYYRTYVNKIEVGDYSPSFHTVWRLAHALGMKLKEFFKNF</sequence>
<dbReference type="Pfam" id="PF01381">
    <property type="entry name" value="HTH_3"/>
    <property type="match status" value="1"/>
</dbReference>
<feature type="domain" description="HTH cro/C1-type" evidence="1">
    <location>
        <begin position="7"/>
        <end position="39"/>
    </location>
</feature>
<dbReference type="Proteomes" id="UP000229554">
    <property type="component" value="Unassembled WGS sequence"/>
</dbReference>
<organism evidence="2 3">
    <name type="scientific">Candidatus Roizmanbacteria bacterium CG10_big_fil_rev_8_21_14_0_10_39_6</name>
    <dbReference type="NCBI Taxonomy" id="1974853"/>
    <lineage>
        <taxon>Bacteria</taxon>
        <taxon>Candidatus Roizmaniibacteriota</taxon>
    </lineage>
</organism>
<proteinExistence type="predicted"/>
<dbReference type="EMBL" id="PFED01000079">
    <property type="protein sequence ID" value="PJE63018.1"/>
    <property type="molecule type" value="Genomic_DNA"/>
</dbReference>
<dbReference type="InterPro" id="IPR010982">
    <property type="entry name" value="Lambda_DNA-bd_dom_sf"/>
</dbReference>
<evidence type="ECO:0000313" key="3">
    <source>
        <dbReference type="Proteomes" id="UP000229554"/>
    </source>
</evidence>
<dbReference type="AlphaFoldDB" id="A0A2M8KSW2"/>
<name>A0A2M8KSW2_9BACT</name>
<evidence type="ECO:0000259" key="1">
    <source>
        <dbReference type="PROSITE" id="PS50943"/>
    </source>
</evidence>
<dbReference type="CDD" id="cd00093">
    <property type="entry name" value="HTH_XRE"/>
    <property type="match status" value="1"/>
</dbReference>
<protein>
    <recommendedName>
        <fullName evidence="1">HTH cro/C1-type domain-containing protein</fullName>
    </recommendedName>
</protein>
<reference evidence="3" key="1">
    <citation type="submission" date="2017-09" db="EMBL/GenBank/DDBJ databases">
        <title>Depth-based differentiation of microbial function through sediment-hosted aquifers and enrichment of novel symbionts in the deep terrestrial subsurface.</title>
        <authorList>
            <person name="Probst A.J."/>
            <person name="Ladd B."/>
            <person name="Jarett J.K."/>
            <person name="Geller-Mcgrath D.E."/>
            <person name="Sieber C.M.K."/>
            <person name="Emerson J.B."/>
            <person name="Anantharaman K."/>
            <person name="Thomas B.C."/>
            <person name="Malmstrom R."/>
            <person name="Stieglmeier M."/>
            <person name="Klingl A."/>
            <person name="Woyke T."/>
            <person name="Ryan C.M."/>
            <person name="Banfield J.F."/>
        </authorList>
    </citation>
    <scope>NUCLEOTIDE SEQUENCE [LARGE SCALE GENOMIC DNA]</scope>
</reference>
<gene>
    <name evidence="2" type="ORF">COU88_01805</name>
</gene>
<dbReference type="InterPro" id="IPR001387">
    <property type="entry name" value="Cro/C1-type_HTH"/>
</dbReference>
<comment type="caution">
    <text evidence="2">The sequence shown here is derived from an EMBL/GenBank/DDBJ whole genome shotgun (WGS) entry which is preliminary data.</text>
</comment>
<dbReference type="Gene3D" id="1.10.260.40">
    <property type="entry name" value="lambda repressor-like DNA-binding domains"/>
    <property type="match status" value="1"/>
</dbReference>